<protein>
    <submittedName>
        <fullName evidence="3">Uncharacterized protein</fullName>
    </submittedName>
</protein>
<keyword evidence="4" id="KW-1185">Reference proteome</keyword>
<dbReference type="OMA" id="DAYEFEP"/>
<dbReference type="GeneID" id="6006375"/>
<evidence type="ECO:0000256" key="2">
    <source>
        <dbReference type="SAM" id="Phobius"/>
    </source>
</evidence>
<dbReference type="OrthoDB" id="2848852at2759"/>
<dbReference type="InParanoid" id="A8N4W6"/>
<dbReference type="KEGG" id="cci:CC1G_04626"/>
<dbReference type="eggNOG" id="ENOG502SYGN">
    <property type="taxonomic scope" value="Eukaryota"/>
</dbReference>
<feature type="region of interest" description="Disordered" evidence="1">
    <location>
        <begin position="1"/>
        <end position="31"/>
    </location>
</feature>
<feature type="compositionally biased region" description="Low complexity" evidence="1">
    <location>
        <begin position="1"/>
        <end position="22"/>
    </location>
</feature>
<keyword evidence="2" id="KW-1133">Transmembrane helix</keyword>
<sequence length="266" mass="28372">MSSSPSPSPSSSSTTPSTSSPLPSAPPATKDPRLTPIIVALVIIGVVLLGLIAWLTIKVRRKERSRIGDGSGGDGDASGSGSGSKRGSTRGPYHGTSIWERTHPAAKITPFGAPNHAPRFDHKPGADMRIAYRRPDGAWHFTDSRTPFTPAGVSDLENTPSPSPMSSSSASLFFPRYNGSTASVHSPSALSPSTYGYGNGNASTSTLGLYPDNPMSAKEQEVRAMKLAAAEPPKDRRYDEDEEAWRTYEPLTPPPPAYRRHSRDES</sequence>
<proteinExistence type="predicted"/>
<feature type="transmembrane region" description="Helical" evidence="2">
    <location>
        <begin position="37"/>
        <end position="57"/>
    </location>
</feature>
<name>A8N4W6_COPC7</name>
<feature type="region of interest" description="Disordered" evidence="1">
    <location>
        <begin position="208"/>
        <end position="266"/>
    </location>
</feature>
<comment type="caution">
    <text evidence="3">The sequence shown here is derived from an EMBL/GenBank/DDBJ whole genome shotgun (WGS) entry which is preliminary data.</text>
</comment>
<accession>A8N4W6</accession>
<evidence type="ECO:0000313" key="3">
    <source>
        <dbReference type="EMBL" id="EAU91859.2"/>
    </source>
</evidence>
<dbReference type="EMBL" id="AACS02000003">
    <property type="protein sequence ID" value="EAU91859.2"/>
    <property type="molecule type" value="Genomic_DNA"/>
</dbReference>
<gene>
    <name evidence="3" type="ORF">CC1G_04626</name>
</gene>
<dbReference type="Proteomes" id="UP000001861">
    <property type="component" value="Unassembled WGS sequence"/>
</dbReference>
<organism evidence="3 4">
    <name type="scientific">Coprinopsis cinerea (strain Okayama-7 / 130 / ATCC MYA-4618 / FGSC 9003)</name>
    <name type="common">Inky cap fungus</name>
    <name type="synonym">Hormographiella aspergillata</name>
    <dbReference type="NCBI Taxonomy" id="240176"/>
    <lineage>
        <taxon>Eukaryota</taxon>
        <taxon>Fungi</taxon>
        <taxon>Dikarya</taxon>
        <taxon>Basidiomycota</taxon>
        <taxon>Agaricomycotina</taxon>
        <taxon>Agaricomycetes</taxon>
        <taxon>Agaricomycetidae</taxon>
        <taxon>Agaricales</taxon>
        <taxon>Agaricineae</taxon>
        <taxon>Psathyrellaceae</taxon>
        <taxon>Coprinopsis</taxon>
    </lineage>
</organism>
<dbReference type="HOGENOM" id="CLU_073888_0_0_1"/>
<feature type="compositionally biased region" description="Gly residues" evidence="1">
    <location>
        <begin position="69"/>
        <end position="84"/>
    </location>
</feature>
<keyword evidence="2" id="KW-0472">Membrane</keyword>
<dbReference type="AlphaFoldDB" id="A8N4W6"/>
<reference evidence="3 4" key="1">
    <citation type="journal article" date="2010" name="Proc. Natl. Acad. Sci. U.S.A.">
        <title>Insights into evolution of multicellular fungi from the assembled chromosomes of the mushroom Coprinopsis cinerea (Coprinus cinereus).</title>
        <authorList>
            <person name="Stajich J.E."/>
            <person name="Wilke S.K."/>
            <person name="Ahren D."/>
            <person name="Au C.H."/>
            <person name="Birren B.W."/>
            <person name="Borodovsky M."/>
            <person name="Burns C."/>
            <person name="Canback B."/>
            <person name="Casselton L.A."/>
            <person name="Cheng C.K."/>
            <person name="Deng J."/>
            <person name="Dietrich F.S."/>
            <person name="Fargo D.C."/>
            <person name="Farman M.L."/>
            <person name="Gathman A.C."/>
            <person name="Goldberg J."/>
            <person name="Guigo R."/>
            <person name="Hoegger P.J."/>
            <person name="Hooker J.B."/>
            <person name="Huggins A."/>
            <person name="James T.Y."/>
            <person name="Kamada T."/>
            <person name="Kilaru S."/>
            <person name="Kodira C."/>
            <person name="Kues U."/>
            <person name="Kupfer D."/>
            <person name="Kwan H.S."/>
            <person name="Lomsadze A."/>
            <person name="Li W."/>
            <person name="Lilly W.W."/>
            <person name="Ma L.J."/>
            <person name="Mackey A.J."/>
            <person name="Manning G."/>
            <person name="Martin F."/>
            <person name="Muraguchi H."/>
            <person name="Natvig D.O."/>
            <person name="Palmerini H."/>
            <person name="Ramesh M.A."/>
            <person name="Rehmeyer C.J."/>
            <person name="Roe B.A."/>
            <person name="Shenoy N."/>
            <person name="Stanke M."/>
            <person name="Ter-Hovhannisyan V."/>
            <person name="Tunlid A."/>
            <person name="Velagapudi R."/>
            <person name="Vision T.J."/>
            <person name="Zeng Q."/>
            <person name="Zolan M.E."/>
            <person name="Pukkila P.J."/>
        </authorList>
    </citation>
    <scope>NUCLEOTIDE SEQUENCE [LARGE SCALE GENOMIC DNA]</scope>
    <source>
        <strain evidence="4">Okayama-7 / 130 / ATCC MYA-4618 / FGSC 9003</strain>
    </source>
</reference>
<feature type="region of interest" description="Disordered" evidence="1">
    <location>
        <begin position="64"/>
        <end position="95"/>
    </location>
</feature>
<dbReference type="RefSeq" id="XP_001829937.2">
    <property type="nucleotide sequence ID" value="XM_001829885.2"/>
</dbReference>
<dbReference type="VEuPathDB" id="FungiDB:CC1G_04626"/>
<evidence type="ECO:0000256" key="1">
    <source>
        <dbReference type="SAM" id="MobiDB-lite"/>
    </source>
</evidence>
<keyword evidence="2" id="KW-0812">Transmembrane</keyword>
<evidence type="ECO:0000313" key="4">
    <source>
        <dbReference type="Proteomes" id="UP000001861"/>
    </source>
</evidence>